<gene>
    <name evidence="2" type="ORF">BWQ96_06033</name>
</gene>
<evidence type="ECO:0000256" key="1">
    <source>
        <dbReference type="SAM" id="MobiDB-lite"/>
    </source>
</evidence>
<dbReference type="STRING" id="448386.A0A2V3IQ43"/>
<evidence type="ECO:0000313" key="2">
    <source>
        <dbReference type="EMBL" id="PXF44173.1"/>
    </source>
</evidence>
<comment type="caution">
    <text evidence="2">The sequence shown here is derived from an EMBL/GenBank/DDBJ whole genome shotgun (WGS) entry which is preliminary data.</text>
</comment>
<dbReference type="GO" id="GO:0003677">
    <property type="term" value="F:DNA binding"/>
    <property type="evidence" value="ECO:0007669"/>
    <property type="project" value="InterPro"/>
</dbReference>
<organism evidence="2 3">
    <name type="scientific">Gracilariopsis chorda</name>
    <dbReference type="NCBI Taxonomy" id="448386"/>
    <lineage>
        <taxon>Eukaryota</taxon>
        <taxon>Rhodophyta</taxon>
        <taxon>Florideophyceae</taxon>
        <taxon>Rhodymeniophycidae</taxon>
        <taxon>Gracilariales</taxon>
        <taxon>Gracilariaceae</taxon>
        <taxon>Gracilariopsis</taxon>
    </lineage>
</organism>
<keyword evidence="3" id="KW-1185">Reference proteome</keyword>
<sequence length="82" mass="9035">MKLAVFCDCEIGVIVCNVHNGKLFEYSSADMEQALNRYASYNGPSERRKREDLSGLSAAKGFSDIPQSEPNVERSSCSLASR</sequence>
<accession>A0A2V3IQ43</accession>
<dbReference type="AlphaFoldDB" id="A0A2V3IQ43"/>
<protein>
    <submittedName>
        <fullName evidence="2">Myocyte-specific enhancer factor 2D</fullName>
    </submittedName>
</protein>
<proteinExistence type="predicted"/>
<dbReference type="Gene3D" id="3.40.1810.10">
    <property type="entry name" value="Transcription factor, MADS-box"/>
    <property type="match status" value="1"/>
</dbReference>
<feature type="region of interest" description="Disordered" evidence="1">
    <location>
        <begin position="60"/>
        <end position="82"/>
    </location>
</feature>
<dbReference type="EMBL" id="NBIV01000098">
    <property type="protein sequence ID" value="PXF44173.1"/>
    <property type="molecule type" value="Genomic_DNA"/>
</dbReference>
<evidence type="ECO:0000313" key="3">
    <source>
        <dbReference type="Proteomes" id="UP000247409"/>
    </source>
</evidence>
<dbReference type="InterPro" id="IPR036879">
    <property type="entry name" value="TF_MADSbox_sf"/>
</dbReference>
<dbReference type="SUPFAM" id="SSF55455">
    <property type="entry name" value="SRF-like"/>
    <property type="match status" value="1"/>
</dbReference>
<dbReference type="Proteomes" id="UP000247409">
    <property type="component" value="Unassembled WGS sequence"/>
</dbReference>
<reference evidence="2 3" key="1">
    <citation type="journal article" date="2018" name="Mol. Biol. Evol.">
        <title>Analysis of the draft genome of the red seaweed Gracilariopsis chorda provides insights into genome size evolution in Rhodophyta.</title>
        <authorList>
            <person name="Lee J."/>
            <person name="Yang E.C."/>
            <person name="Graf L."/>
            <person name="Yang J.H."/>
            <person name="Qiu H."/>
            <person name="Zel Zion U."/>
            <person name="Chan C.X."/>
            <person name="Stephens T.G."/>
            <person name="Weber A.P.M."/>
            <person name="Boo G.H."/>
            <person name="Boo S.M."/>
            <person name="Kim K.M."/>
            <person name="Shin Y."/>
            <person name="Jung M."/>
            <person name="Lee S.J."/>
            <person name="Yim H.S."/>
            <person name="Lee J.H."/>
            <person name="Bhattacharya D."/>
            <person name="Yoon H.S."/>
        </authorList>
    </citation>
    <scope>NUCLEOTIDE SEQUENCE [LARGE SCALE GENOMIC DNA]</scope>
    <source>
        <strain evidence="2 3">SKKU-2015</strain>
        <tissue evidence="2">Whole body</tissue>
    </source>
</reference>
<feature type="compositionally biased region" description="Polar residues" evidence="1">
    <location>
        <begin position="65"/>
        <end position="82"/>
    </location>
</feature>
<name>A0A2V3IQ43_9FLOR</name>
<dbReference type="OrthoDB" id="5967at2759"/>
<dbReference type="GO" id="GO:0046983">
    <property type="term" value="F:protein dimerization activity"/>
    <property type="evidence" value="ECO:0007669"/>
    <property type="project" value="InterPro"/>
</dbReference>